<dbReference type="EMBL" id="NBYY01000028">
    <property type="protein sequence ID" value="PCS21906.1"/>
    <property type="molecule type" value="Genomic_DNA"/>
</dbReference>
<evidence type="ECO:0000313" key="1">
    <source>
        <dbReference type="EMBL" id="PCS21906.1"/>
    </source>
</evidence>
<accession>A0A2A5T1A8</accession>
<dbReference type="AlphaFoldDB" id="A0A2A5T1A8"/>
<evidence type="ECO:0000313" key="2">
    <source>
        <dbReference type="EMBL" id="PCS21910.1"/>
    </source>
</evidence>
<dbReference type="GeneID" id="66953424"/>
<reference evidence="2" key="2">
    <citation type="journal article" date="2018" name="MBio">
        <title>Ongoing Transposon-Mediated Genome Reduction in the Luminous Bacterial Symbionts of Deep-Sea Ceratioid Anglerfishes.</title>
        <authorList>
            <person name="Hendry T.A."/>
            <person name="Freed L.L."/>
            <person name="Fader D."/>
            <person name="Fenolio D."/>
            <person name="Sutton T.T."/>
            <person name="Lopez J.V."/>
        </authorList>
    </citation>
    <scope>NUCLEOTIDE SEQUENCE</scope>
    <source>
        <strain evidence="2">MJ02</strain>
    </source>
</reference>
<evidence type="ECO:0000313" key="3">
    <source>
        <dbReference type="Proteomes" id="UP000219020"/>
    </source>
</evidence>
<sequence>MFSSISTTSARLSSIAWGKTPNFFRYQTKNKHSLLSVREVITIHQSGYRDFKTYYIYFVCC</sequence>
<organism evidence="2 3">
    <name type="scientific">Candidatus Enterovibrio escicola</name>
    <dbReference type="NCBI Taxonomy" id="1927127"/>
    <lineage>
        <taxon>Bacteria</taxon>
        <taxon>Pseudomonadati</taxon>
        <taxon>Pseudomonadota</taxon>
        <taxon>Gammaproteobacteria</taxon>
        <taxon>Vibrionales</taxon>
        <taxon>Vibrionaceae</taxon>
        <taxon>Enterovibrio</taxon>
    </lineage>
</organism>
<dbReference type="Proteomes" id="UP000219020">
    <property type="component" value="Unassembled WGS sequence"/>
</dbReference>
<protein>
    <submittedName>
        <fullName evidence="2">Mobile element protein</fullName>
    </submittedName>
</protein>
<dbReference type="EMBL" id="NBYY01000028">
    <property type="protein sequence ID" value="PCS21910.1"/>
    <property type="molecule type" value="Genomic_DNA"/>
</dbReference>
<comment type="caution">
    <text evidence="2">The sequence shown here is derived from an EMBL/GenBank/DDBJ whole genome shotgun (WGS) entry which is preliminary data.</text>
</comment>
<keyword evidence="3" id="KW-1185">Reference proteome</keyword>
<name>A0A2A5T1A8_9GAMM</name>
<reference evidence="3" key="1">
    <citation type="submission" date="2017-04" db="EMBL/GenBank/DDBJ databases">
        <title>Genome evolution of the luminous symbionts of deep sea anglerfish.</title>
        <authorList>
            <person name="Hendry T.A."/>
        </authorList>
    </citation>
    <scope>NUCLEOTIDE SEQUENCE [LARGE SCALE GENOMIC DNA]</scope>
</reference>
<proteinExistence type="predicted"/>
<gene>
    <name evidence="1" type="ORF">BTN49_2371</name>
    <name evidence="2" type="ORF">BTN49_2375</name>
</gene>
<dbReference type="RefSeq" id="WP_150143238.1">
    <property type="nucleotide sequence ID" value="NZ_CAWNJE010000037.1"/>
</dbReference>